<dbReference type="AlphaFoldDB" id="A0A3N2QCJ2"/>
<evidence type="ECO:0000313" key="4">
    <source>
        <dbReference type="Proteomes" id="UP000270927"/>
    </source>
</evidence>
<dbReference type="Pfam" id="PF00378">
    <property type="entry name" value="ECH_1"/>
    <property type="match status" value="1"/>
</dbReference>
<dbReference type="CDD" id="cd06558">
    <property type="entry name" value="crotonase-like"/>
    <property type="match status" value="1"/>
</dbReference>
<dbReference type="PANTHER" id="PTHR11941">
    <property type="entry name" value="ENOYL-COA HYDRATASE-RELATED"/>
    <property type="match status" value="1"/>
</dbReference>
<dbReference type="InterPro" id="IPR029045">
    <property type="entry name" value="ClpP/crotonase-like_dom_sf"/>
</dbReference>
<evidence type="ECO:0000256" key="1">
    <source>
        <dbReference type="ARBA" id="ARBA00005254"/>
    </source>
</evidence>
<dbReference type="FunFam" id="3.90.226.10:FF:000009">
    <property type="entry name" value="Carnitinyl-CoA dehydratase"/>
    <property type="match status" value="1"/>
</dbReference>
<dbReference type="Gene3D" id="3.90.226.10">
    <property type="entry name" value="2-enoyl-CoA Hydratase, Chain A, domain 1"/>
    <property type="match status" value="1"/>
</dbReference>
<keyword evidence="2" id="KW-0456">Lyase</keyword>
<comment type="caution">
    <text evidence="3">The sequence shown here is derived from an EMBL/GenBank/DDBJ whole genome shotgun (WGS) entry which is preliminary data.</text>
</comment>
<dbReference type="GO" id="GO:0016853">
    <property type="term" value="F:isomerase activity"/>
    <property type="evidence" value="ECO:0007669"/>
    <property type="project" value="UniProtKB-KW"/>
</dbReference>
<name>A0A3N2QCJ2_9BACT</name>
<proteinExistence type="inferred from homology"/>
<dbReference type="EMBL" id="RARA01000022">
    <property type="protein sequence ID" value="ROT47524.1"/>
    <property type="molecule type" value="Genomic_DNA"/>
</dbReference>
<keyword evidence="4" id="KW-1185">Reference proteome</keyword>
<evidence type="ECO:0000313" key="3">
    <source>
        <dbReference type="EMBL" id="ROT47524.1"/>
    </source>
</evidence>
<keyword evidence="3" id="KW-0413">Isomerase</keyword>
<dbReference type="GO" id="GO:0006635">
    <property type="term" value="P:fatty acid beta-oxidation"/>
    <property type="evidence" value="ECO:0007669"/>
    <property type="project" value="TreeGrafter"/>
</dbReference>
<dbReference type="GO" id="GO:0016829">
    <property type="term" value="F:lyase activity"/>
    <property type="evidence" value="ECO:0007669"/>
    <property type="project" value="UniProtKB-KW"/>
</dbReference>
<dbReference type="SUPFAM" id="SSF52096">
    <property type="entry name" value="ClpP/crotonase"/>
    <property type="match status" value="1"/>
</dbReference>
<dbReference type="PANTHER" id="PTHR11941:SF54">
    <property type="entry name" value="ENOYL-COA HYDRATASE, MITOCHONDRIAL"/>
    <property type="match status" value="1"/>
</dbReference>
<comment type="similarity">
    <text evidence="1">Belongs to the enoyl-CoA hydratase/isomerase family.</text>
</comment>
<evidence type="ECO:0000256" key="2">
    <source>
        <dbReference type="ARBA" id="ARBA00023239"/>
    </source>
</evidence>
<protein>
    <submittedName>
        <fullName evidence="3">Enoyl-CoA hydratase/isomerase family protein</fullName>
    </submittedName>
</protein>
<gene>
    <name evidence="3" type="ORF">EDM02_02000</name>
</gene>
<accession>A0A3N2QCJ2</accession>
<organism evidence="3 4">
    <name type="scientific">Candidatus Cardinium hertigii</name>
    <dbReference type="NCBI Taxonomy" id="247481"/>
    <lineage>
        <taxon>Bacteria</taxon>
        <taxon>Pseudomonadati</taxon>
        <taxon>Bacteroidota</taxon>
        <taxon>Cytophagia</taxon>
        <taxon>Cytophagales</taxon>
        <taxon>Amoebophilaceae</taxon>
        <taxon>Candidatus Cardinium</taxon>
    </lineage>
</organism>
<reference evidence="3 4" key="1">
    <citation type="submission" date="2018-09" db="EMBL/GenBank/DDBJ databases">
        <title>Comparative Genomics of Wolbachia-Cardinium Dual Endosymbiosis in a Plant-Parasitic Nematode.</title>
        <authorList>
            <person name="Brown A.M.V."/>
            <person name="Wasala S.K."/>
            <person name="Howe D.K."/>
            <person name="Peetz A.B."/>
            <person name="Zasada I.A."/>
            <person name="Denver D.R."/>
        </authorList>
    </citation>
    <scope>NUCLEOTIDE SEQUENCE [LARGE SCALE GENOMIC DNA]</scope>
    <source>
        <strain evidence="3 4">Pp_1</strain>
    </source>
</reference>
<dbReference type="Proteomes" id="UP000270927">
    <property type="component" value="Unassembled WGS sequence"/>
</dbReference>
<dbReference type="InterPro" id="IPR001753">
    <property type="entry name" value="Enoyl-CoA_hydra/iso"/>
</dbReference>
<sequence>MEKMESIYSNLEDGILTITFKGDSKSSTITEKSLSELRSAIQEVYDHDKIEGVIITGEGEEIFSLGTDVAELIKLSELNARKFAENGQEVCSFIENCPKPILAAINGCALGSGFELALACHFRLASENVFFAFPEIAYGIIPGFGGTQRLTKLLGKTKALEYLMTGKRINAEYAEQIGLVSEVVSYKEEMLKKAKKWLMAIVNNADVALGMLVACVNAAENPDENGFQTEANGFANCFKIVELKENLLKIIDKKVLLK</sequence>
<dbReference type="OrthoDB" id="9775794at2"/>